<dbReference type="Proteomes" id="UP000031599">
    <property type="component" value="Unassembled WGS sequence"/>
</dbReference>
<evidence type="ECO:0000313" key="4">
    <source>
        <dbReference type="Proteomes" id="UP000031599"/>
    </source>
</evidence>
<dbReference type="NCBIfam" id="TIGR00199">
    <property type="entry name" value="PncC_domain"/>
    <property type="match status" value="1"/>
</dbReference>
<dbReference type="HAMAP" id="MF_00226_B">
    <property type="entry name" value="CinA_B"/>
    <property type="match status" value="1"/>
</dbReference>
<protein>
    <recommendedName>
        <fullName evidence="1">CinA-like protein</fullName>
    </recommendedName>
</protein>
<dbReference type="InterPro" id="IPR036653">
    <property type="entry name" value="CinA-like_C"/>
</dbReference>
<organism evidence="3 4">
    <name type="scientific">Enhygromyxa salina</name>
    <dbReference type="NCBI Taxonomy" id="215803"/>
    <lineage>
        <taxon>Bacteria</taxon>
        <taxon>Pseudomonadati</taxon>
        <taxon>Myxococcota</taxon>
        <taxon>Polyangia</taxon>
        <taxon>Nannocystales</taxon>
        <taxon>Nannocystaceae</taxon>
        <taxon>Enhygromyxa</taxon>
    </lineage>
</organism>
<dbReference type="SUPFAM" id="SSF53218">
    <property type="entry name" value="Molybdenum cofactor biosynthesis proteins"/>
    <property type="match status" value="1"/>
</dbReference>
<dbReference type="Gene3D" id="3.90.950.20">
    <property type="entry name" value="CinA-like"/>
    <property type="match status" value="1"/>
</dbReference>
<feature type="domain" description="MoaB/Mog" evidence="2">
    <location>
        <begin position="7"/>
        <end position="188"/>
    </location>
</feature>
<dbReference type="InterPro" id="IPR050101">
    <property type="entry name" value="CinA"/>
</dbReference>
<comment type="caution">
    <text evidence="3">The sequence shown here is derived from an EMBL/GenBank/DDBJ whole genome shotgun (WGS) entry which is preliminary data.</text>
</comment>
<evidence type="ECO:0000313" key="3">
    <source>
        <dbReference type="EMBL" id="KIG14591.1"/>
    </source>
</evidence>
<gene>
    <name evidence="3" type="ORF">DB30_06646</name>
</gene>
<name>A0A0C2CTV2_9BACT</name>
<dbReference type="EMBL" id="JMCC02000070">
    <property type="protein sequence ID" value="KIG14591.1"/>
    <property type="molecule type" value="Genomic_DNA"/>
</dbReference>
<evidence type="ECO:0000259" key="2">
    <source>
        <dbReference type="SMART" id="SM00852"/>
    </source>
</evidence>
<dbReference type="SMART" id="SM00852">
    <property type="entry name" value="MoCF_biosynth"/>
    <property type="match status" value="1"/>
</dbReference>
<dbReference type="InterPro" id="IPR036425">
    <property type="entry name" value="MoaB/Mog-like_dom_sf"/>
</dbReference>
<proteinExistence type="inferred from homology"/>
<dbReference type="PIRSF" id="PIRSF006728">
    <property type="entry name" value="CinA"/>
    <property type="match status" value="1"/>
</dbReference>
<dbReference type="Gene3D" id="3.40.980.10">
    <property type="entry name" value="MoaB/Mog-like domain"/>
    <property type="match status" value="1"/>
</dbReference>
<dbReference type="PANTHER" id="PTHR13939:SF0">
    <property type="entry name" value="NMN AMIDOHYDROLASE-LIKE PROTEIN YFAY"/>
    <property type="match status" value="1"/>
</dbReference>
<dbReference type="Pfam" id="PF00994">
    <property type="entry name" value="MoCF_biosynth"/>
    <property type="match status" value="1"/>
</dbReference>
<dbReference type="InterPro" id="IPR008136">
    <property type="entry name" value="CinA_C"/>
</dbReference>
<evidence type="ECO:0000256" key="1">
    <source>
        <dbReference type="HAMAP-Rule" id="MF_00226"/>
    </source>
</evidence>
<reference evidence="3 4" key="1">
    <citation type="submission" date="2014-12" db="EMBL/GenBank/DDBJ databases">
        <title>Genome assembly of Enhygromyxa salina DSM 15201.</title>
        <authorList>
            <person name="Sharma G."/>
            <person name="Subramanian S."/>
        </authorList>
    </citation>
    <scope>NUCLEOTIDE SEQUENCE [LARGE SCALE GENOMIC DNA]</scope>
    <source>
        <strain evidence="3 4">DSM 15201</strain>
    </source>
</reference>
<dbReference type="SUPFAM" id="SSF142433">
    <property type="entry name" value="CinA-like"/>
    <property type="match status" value="1"/>
</dbReference>
<accession>A0A0C2CTV2</accession>
<dbReference type="RefSeq" id="WP_052553355.1">
    <property type="nucleotide sequence ID" value="NZ_JMCC02000070.1"/>
</dbReference>
<dbReference type="NCBIfam" id="TIGR00200">
    <property type="entry name" value="cinA_nterm"/>
    <property type="match status" value="1"/>
</dbReference>
<dbReference type="InterPro" id="IPR001453">
    <property type="entry name" value="MoaB/Mog_dom"/>
</dbReference>
<dbReference type="InterPro" id="IPR008135">
    <property type="entry name" value="Competence-induced_CinA"/>
</dbReference>
<dbReference type="Pfam" id="PF02464">
    <property type="entry name" value="CinA"/>
    <property type="match status" value="1"/>
</dbReference>
<sequence length="459" mass="47387">MARVRAHLLTIGDELLSGDVVDGNKAWMGRRCRALGIEVIRATTVRDRQAEIVAALHAAAADRAGICLISGGLGPTTDDLTAESVAAAVGVGVTRHPELAARLEAFFASRGRELVQANLKQADLPEGATVLDNPIGTAAGFAIQLAAPGDVLGDGPGPAGCWLFSMPGVPRELHQMMREQVEPRLRERFELQPIPRRVYRALGSGESAVQQNVLGVLAAARERSPGLANMFVHYRARYPEVQLILEATPGDEGGDEGGDEDGSAATQAELESLDGPLAAAIGPALYSCGSEAELAELLVHRLIERGLTIATAESCTGGGVGQALTAIPGSSATVVGGVIAYSNAVKIAQLGVPAQILEAHGAVSEPVARAMAEGARARLGSDIGVSTTGVAGPGGGSPDKPVGTVDVAVATAAGTTYKRLRLFGKRDTIRDATTMWALKLVFDQLTLSSLDNVTPPISG</sequence>
<dbReference type="AlphaFoldDB" id="A0A0C2CTV2"/>
<dbReference type="PANTHER" id="PTHR13939">
    <property type="entry name" value="NICOTINAMIDE-NUCLEOTIDE AMIDOHYDROLASE PNCC"/>
    <property type="match status" value="1"/>
</dbReference>
<comment type="similarity">
    <text evidence="1">Belongs to the CinA family.</text>
</comment>
<dbReference type="CDD" id="cd00885">
    <property type="entry name" value="cinA"/>
    <property type="match status" value="1"/>
</dbReference>